<evidence type="ECO:0000259" key="2">
    <source>
        <dbReference type="Pfam" id="PF03934"/>
    </source>
</evidence>
<evidence type="ECO:0000313" key="3">
    <source>
        <dbReference type="EMBL" id="TSE27844.1"/>
    </source>
</evidence>
<organism evidence="3 4">
    <name type="scientific">Tepidimonas aquatica</name>
    <dbReference type="NCBI Taxonomy" id="247482"/>
    <lineage>
        <taxon>Bacteria</taxon>
        <taxon>Pseudomonadati</taxon>
        <taxon>Pseudomonadota</taxon>
        <taxon>Betaproteobacteria</taxon>
        <taxon>Burkholderiales</taxon>
        <taxon>Tepidimonas</taxon>
    </lineage>
</organism>
<dbReference type="RefSeq" id="WP_144324047.1">
    <property type="nucleotide sequence ID" value="NZ_VJNA01000001.1"/>
</dbReference>
<evidence type="ECO:0000256" key="1">
    <source>
        <dbReference type="PIRNR" id="PIRNR002786"/>
    </source>
</evidence>
<dbReference type="NCBIfam" id="NF037980">
    <property type="entry name" value="T2SS_GspK"/>
    <property type="match status" value="1"/>
</dbReference>
<dbReference type="InterPro" id="IPR049179">
    <property type="entry name" value="T2SSK_SAM-like_2nd"/>
</dbReference>
<name>A0A554WW94_9BURK</name>
<gene>
    <name evidence="3" type="ORF">Taqua_00039</name>
</gene>
<dbReference type="GO" id="GO:0009306">
    <property type="term" value="P:protein secretion"/>
    <property type="evidence" value="ECO:0007669"/>
    <property type="project" value="InterPro"/>
</dbReference>
<dbReference type="Proteomes" id="UP000318554">
    <property type="component" value="Unassembled WGS sequence"/>
</dbReference>
<feature type="domain" description="T2SS protein K second SAM-like" evidence="2">
    <location>
        <begin position="211"/>
        <end position="269"/>
    </location>
</feature>
<sequence>MIHAARGAALLVALLLMAVVAALGAAAWSWQWRAWAVERAERQQAHASWLLTGALDWARLIVREDGRASTIDHLGEPWAVPLQPTRLGTFLRTDPTVADDDPAQAAWLSGRIEDAQARLNWRNLIDTGVQPPRLAPLPLAAFERLYAVLGLPSAELHSVAQQLLAARPSATQPARNLPPQRLEDLRSLGLSTTSLTTLQPWTTWLPEPTPVNVNTAPAPVLRAVIAGLEPEEAKRLVTVRNQRPFDSLGALSAQLPRLASVLQPTQLTVSSRYFVVTGQLRLDDLEVEQHALLRRDGTRVTVLWRTRRTIPLASALPD</sequence>
<keyword evidence="1" id="KW-1003">Cell membrane</keyword>
<dbReference type="EMBL" id="VJNA01000001">
    <property type="protein sequence ID" value="TSE27844.1"/>
    <property type="molecule type" value="Genomic_DNA"/>
</dbReference>
<keyword evidence="1" id="KW-0813">Transport</keyword>
<dbReference type="AlphaFoldDB" id="A0A554WW94"/>
<protein>
    <recommendedName>
        <fullName evidence="1">Type II secretion system protein K</fullName>
    </recommendedName>
</protein>
<comment type="similarity">
    <text evidence="1">Belongs to the GSP K family.</text>
</comment>
<evidence type="ECO:0000313" key="4">
    <source>
        <dbReference type="Proteomes" id="UP000318554"/>
    </source>
</evidence>
<dbReference type="GO" id="GO:0005886">
    <property type="term" value="C:plasma membrane"/>
    <property type="evidence" value="ECO:0007669"/>
    <property type="project" value="UniProtKB-SubCell"/>
</dbReference>
<dbReference type="InterPro" id="IPR005628">
    <property type="entry name" value="GspK"/>
</dbReference>
<dbReference type="InterPro" id="IPR045584">
    <property type="entry name" value="Pilin-like"/>
</dbReference>
<dbReference type="Pfam" id="PF03934">
    <property type="entry name" value="T2SSK"/>
    <property type="match status" value="1"/>
</dbReference>
<dbReference type="PIRSF" id="PIRSF002786">
    <property type="entry name" value="XcpX"/>
    <property type="match status" value="1"/>
</dbReference>
<reference evidence="3 4" key="1">
    <citation type="submission" date="2019-07" db="EMBL/GenBank/DDBJ databases">
        <title>Tepidimonas aquatica CLN-1 draft genome.</title>
        <authorList>
            <person name="Da Costa M.S."/>
            <person name="Froufe H.J.C."/>
            <person name="Egas C."/>
            <person name="Albuquerque L."/>
        </authorList>
    </citation>
    <scope>NUCLEOTIDE SEQUENCE [LARGE SCALE GENOMIC DNA]</scope>
    <source>
        <strain evidence="3 4">CLN-1</strain>
    </source>
</reference>
<dbReference type="Gene3D" id="3.30.1300.30">
    <property type="entry name" value="GSPII I/J protein-like"/>
    <property type="match status" value="1"/>
</dbReference>
<keyword evidence="4" id="KW-1185">Reference proteome</keyword>
<keyword evidence="1" id="KW-0997">Cell inner membrane</keyword>
<accession>A0A554WW94</accession>
<keyword evidence="1" id="KW-0472">Membrane</keyword>
<comment type="caution">
    <text evidence="3">The sequence shown here is derived from an EMBL/GenBank/DDBJ whole genome shotgun (WGS) entry which is preliminary data.</text>
</comment>
<comment type="subcellular location">
    <subcellularLocation>
        <location evidence="1">Cell inner membrane</location>
    </subcellularLocation>
</comment>
<dbReference type="SUPFAM" id="SSF54523">
    <property type="entry name" value="Pili subunits"/>
    <property type="match status" value="1"/>
</dbReference>
<dbReference type="OrthoDB" id="5293133at2"/>
<proteinExistence type="inferred from homology"/>